<feature type="compositionally biased region" description="Polar residues" evidence="1">
    <location>
        <begin position="294"/>
        <end position="306"/>
    </location>
</feature>
<feature type="region of interest" description="Disordered" evidence="1">
    <location>
        <begin position="260"/>
        <end position="462"/>
    </location>
</feature>
<feature type="compositionally biased region" description="Basic residues" evidence="1">
    <location>
        <begin position="452"/>
        <end position="462"/>
    </location>
</feature>
<gene>
    <name evidence="2" type="ORF">TCEB3V08_LOCUS7682</name>
</gene>
<feature type="compositionally biased region" description="Acidic residues" evidence="1">
    <location>
        <begin position="514"/>
        <end position="525"/>
    </location>
</feature>
<accession>A0A7R9CZ76</accession>
<organism evidence="2">
    <name type="scientific">Timema cristinae</name>
    <name type="common">Walking stick</name>
    <dbReference type="NCBI Taxonomy" id="61476"/>
    <lineage>
        <taxon>Eukaryota</taxon>
        <taxon>Metazoa</taxon>
        <taxon>Ecdysozoa</taxon>
        <taxon>Arthropoda</taxon>
        <taxon>Hexapoda</taxon>
        <taxon>Insecta</taxon>
        <taxon>Pterygota</taxon>
        <taxon>Neoptera</taxon>
        <taxon>Polyneoptera</taxon>
        <taxon>Phasmatodea</taxon>
        <taxon>Timematodea</taxon>
        <taxon>Timematoidea</taxon>
        <taxon>Timematidae</taxon>
        <taxon>Timema</taxon>
    </lineage>
</organism>
<dbReference type="AlphaFoldDB" id="A0A7R9CZ76"/>
<dbReference type="EMBL" id="OC319272">
    <property type="protein sequence ID" value="CAD7404818.1"/>
    <property type="molecule type" value="Genomic_DNA"/>
</dbReference>
<sequence length="525" mass="56951">MGTEYSGELVMDGSENMDCGAVQAVEGLEKVEAKELEEENSTKGVKSKKGAALPKGKKVTPSGSETLKSPHGRRVAPMVDDELRKKYDKVAGATKAKQAALLSFLRTCIGRANPPPYSLDRPTIHSIVIVTPYPSTTIPYLPPRLTTHVAGTVPLPPTATHVARTVPLPPTATHVAGTVPLPPNATHVAGTVPLPPTATHVAGTFPLPPPRLTLPGQFLCLPLRLTLPGQFLYRPPQLPVAGTVLSPSNLIVPSDGMGYTRRAGKAHRQKTLKKTVTTKQYSTRGPLFYDPHCNHQTPEGQHSAPTSPRGKKTKAGEEKDEFDILGDTPTKSLAERLGNSPEQLEKKMATKKKETKQTKAPRTKKEPAKKIDSPKKKGRKRPSWESGSSDEMNSSDDEDGSEAVSVPVRTTTRRAAVLNTSDAMFDNLVGSGSGGSVDAPVEVSSDDDMFSNKKKAAPKKRMLHKIDKEAIVQIQKKTVPKRAPKKRIYLDDSLDEEEDIIPKKSRGKKKVESSDEEFTIEDSDF</sequence>
<protein>
    <submittedName>
        <fullName evidence="2">Uncharacterized protein</fullName>
    </submittedName>
</protein>
<feature type="compositionally biased region" description="Basic and acidic residues" evidence="1">
    <location>
        <begin position="343"/>
        <end position="375"/>
    </location>
</feature>
<evidence type="ECO:0000313" key="2">
    <source>
        <dbReference type="EMBL" id="CAD7404818.1"/>
    </source>
</evidence>
<proteinExistence type="predicted"/>
<evidence type="ECO:0000256" key="1">
    <source>
        <dbReference type="SAM" id="MobiDB-lite"/>
    </source>
</evidence>
<reference evidence="2" key="1">
    <citation type="submission" date="2020-11" db="EMBL/GenBank/DDBJ databases">
        <authorList>
            <person name="Tran Van P."/>
        </authorList>
    </citation>
    <scope>NUCLEOTIDE SEQUENCE</scope>
</reference>
<feature type="region of interest" description="Disordered" evidence="1">
    <location>
        <begin position="34"/>
        <end position="73"/>
    </location>
</feature>
<name>A0A7R9CZ76_TIMCR</name>
<feature type="region of interest" description="Disordered" evidence="1">
    <location>
        <begin position="492"/>
        <end position="525"/>
    </location>
</feature>
<feature type="compositionally biased region" description="Basic residues" evidence="1">
    <location>
        <begin position="262"/>
        <end position="273"/>
    </location>
</feature>